<accession>A0AAV2HEK4</accession>
<comment type="caution">
    <text evidence="2">The sequence shown here is derived from an EMBL/GenBank/DDBJ whole genome shotgun (WGS) entry which is preliminary data.</text>
</comment>
<sequence>MPGPRPSSRGGETLFMRVGRVFKERNYAAEFLDNLRRKEPPALSIKTLANLDKNTNIKYPTLGNEEILEALKRKRNWFEIIIELLSIPGSEKDLIDELIGIKDAFDADNKENGNNPLPSTSSAVPPESSNTFQQEGSRKRKDPQGPKPPKTPKKIKVHACDHCLSVVEALDVPVQPKDLGRCITMWSSFRTKVLNLTNLKKREKDFCKSPCTTERAKYRLACKVYEDWLATSRGLTKAQATPWCVREEIGKMFDCSKTKKKTYGKKTF</sequence>
<protein>
    <submittedName>
        <fullName evidence="2">Uncharacterized protein</fullName>
    </submittedName>
</protein>
<evidence type="ECO:0000313" key="2">
    <source>
        <dbReference type="EMBL" id="CAL1530561.1"/>
    </source>
</evidence>
<organism evidence="2 3">
    <name type="scientific">Lymnaea stagnalis</name>
    <name type="common">Great pond snail</name>
    <name type="synonym">Helix stagnalis</name>
    <dbReference type="NCBI Taxonomy" id="6523"/>
    <lineage>
        <taxon>Eukaryota</taxon>
        <taxon>Metazoa</taxon>
        <taxon>Spiralia</taxon>
        <taxon>Lophotrochozoa</taxon>
        <taxon>Mollusca</taxon>
        <taxon>Gastropoda</taxon>
        <taxon>Heterobranchia</taxon>
        <taxon>Euthyneura</taxon>
        <taxon>Panpulmonata</taxon>
        <taxon>Hygrophila</taxon>
        <taxon>Lymnaeoidea</taxon>
        <taxon>Lymnaeidae</taxon>
        <taxon>Lymnaea</taxon>
    </lineage>
</organism>
<gene>
    <name evidence="2" type="ORF">GSLYS_00004686001</name>
</gene>
<dbReference type="EMBL" id="CAXITT010000071">
    <property type="protein sequence ID" value="CAL1530561.1"/>
    <property type="molecule type" value="Genomic_DNA"/>
</dbReference>
<name>A0AAV2HEK4_LYMST</name>
<proteinExistence type="predicted"/>
<reference evidence="2 3" key="1">
    <citation type="submission" date="2024-04" db="EMBL/GenBank/DDBJ databases">
        <authorList>
            <consortium name="Genoscope - CEA"/>
            <person name="William W."/>
        </authorList>
    </citation>
    <scope>NUCLEOTIDE SEQUENCE [LARGE SCALE GENOMIC DNA]</scope>
</reference>
<dbReference type="AlphaFoldDB" id="A0AAV2HEK4"/>
<evidence type="ECO:0000256" key="1">
    <source>
        <dbReference type="SAM" id="MobiDB-lite"/>
    </source>
</evidence>
<feature type="compositionally biased region" description="Polar residues" evidence="1">
    <location>
        <begin position="112"/>
        <end position="135"/>
    </location>
</feature>
<evidence type="ECO:0000313" key="3">
    <source>
        <dbReference type="Proteomes" id="UP001497497"/>
    </source>
</evidence>
<feature type="region of interest" description="Disordered" evidence="1">
    <location>
        <begin position="107"/>
        <end position="154"/>
    </location>
</feature>
<dbReference type="Proteomes" id="UP001497497">
    <property type="component" value="Unassembled WGS sequence"/>
</dbReference>
<keyword evidence="3" id="KW-1185">Reference proteome</keyword>